<evidence type="ECO:0000256" key="2">
    <source>
        <dbReference type="ARBA" id="ARBA00022525"/>
    </source>
</evidence>
<dbReference type="GO" id="GO:0005576">
    <property type="term" value="C:extracellular region"/>
    <property type="evidence" value="ECO:0007669"/>
    <property type="project" value="UniProtKB-SubCell"/>
</dbReference>
<feature type="chain" id="PRO_5009115168" description="SCP domain-containing protein" evidence="3">
    <location>
        <begin position="17"/>
        <end position="162"/>
    </location>
</feature>
<evidence type="ECO:0000259" key="4">
    <source>
        <dbReference type="SMART" id="SM00198"/>
    </source>
</evidence>
<dbReference type="Pfam" id="PF00188">
    <property type="entry name" value="CAP"/>
    <property type="match status" value="1"/>
</dbReference>
<organism evidence="5">
    <name type="scientific">Pectinophora gossypiella</name>
    <name type="common">Cotton pink bollworm</name>
    <name type="synonym">Depressaria gossypiella</name>
    <dbReference type="NCBI Taxonomy" id="13191"/>
    <lineage>
        <taxon>Eukaryota</taxon>
        <taxon>Metazoa</taxon>
        <taxon>Ecdysozoa</taxon>
        <taxon>Arthropoda</taxon>
        <taxon>Hexapoda</taxon>
        <taxon>Insecta</taxon>
        <taxon>Pterygota</taxon>
        <taxon>Neoptera</taxon>
        <taxon>Endopterygota</taxon>
        <taxon>Lepidoptera</taxon>
        <taxon>Glossata</taxon>
        <taxon>Ditrysia</taxon>
        <taxon>Gelechioidea</taxon>
        <taxon>Gelechiidae</taxon>
        <taxon>Apatetrinae</taxon>
        <taxon>Pectinophora</taxon>
    </lineage>
</organism>
<dbReference type="SMART" id="SM00198">
    <property type="entry name" value="SCP"/>
    <property type="match status" value="1"/>
</dbReference>
<feature type="non-terminal residue" evidence="5">
    <location>
        <position position="162"/>
    </location>
</feature>
<dbReference type="PANTHER" id="PTHR10334">
    <property type="entry name" value="CYSTEINE-RICH SECRETORY PROTEIN-RELATED"/>
    <property type="match status" value="1"/>
</dbReference>
<gene>
    <name evidence="5" type="ORF">g.1189</name>
</gene>
<dbReference type="EMBL" id="GDQN01008395">
    <property type="protein sequence ID" value="JAT82659.1"/>
    <property type="molecule type" value="Transcribed_RNA"/>
</dbReference>
<dbReference type="PRINTS" id="PR00838">
    <property type="entry name" value="V5ALLERGEN"/>
</dbReference>
<dbReference type="Gene3D" id="3.40.33.10">
    <property type="entry name" value="CAP"/>
    <property type="match status" value="1"/>
</dbReference>
<sequence>SKMLLVLCALIIPVESYFHIGSWSPNAIGFQTYRDDSYRNRDSDLYPLYNVALQRKIVEYHNYFRMQVRPSASNMLLMHWNAEAAQQAQKYADVCRFVEHNSWKDRIVRNFYSCGQNLFGSREKTDWYTAIESWYSEYVNYTYGSHKNVFEDIGHYTQMMWA</sequence>
<comment type="subcellular location">
    <subcellularLocation>
        <location evidence="1">Secreted</location>
    </subcellularLocation>
</comment>
<dbReference type="InterPro" id="IPR014044">
    <property type="entry name" value="CAP_dom"/>
</dbReference>
<protein>
    <recommendedName>
        <fullName evidence="4">SCP domain-containing protein</fullName>
    </recommendedName>
</protein>
<evidence type="ECO:0000313" key="5">
    <source>
        <dbReference type="EMBL" id="JAT82659.1"/>
    </source>
</evidence>
<feature type="signal peptide" evidence="3">
    <location>
        <begin position="1"/>
        <end position="16"/>
    </location>
</feature>
<feature type="domain" description="SCP" evidence="4">
    <location>
        <begin position="52"/>
        <end position="162"/>
    </location>
</feature>
<keyword evidence="2" id="KW-0964">Secreted</keyword>
<dbReference type="AlphaFoldDB" id="A0A1E1W6T0"/>
<name>A0A1E1W6T0_PECGO</name>
<evidence type="ECO:0000256" key="1">
    <source>
        <dbReference type="ARBA" id="ARBA00004613"/>
    </source>
</evidence>
<reference evidence="5" key="1">
    <citation type="submission" date="2015-09" db="EMBL/GenBank/DDBJ databases">
        <title>De novo assembly of Pectinophora gossypiella (Pink Bollworm) gut transcriptome.</title>
        <authorList>
            <person name="Tassone E.E."/>
        </authorList>
    </citation>
    <scope>NUCLEOTIDE SEQUENCE</scope>
</reference>
<dbReference type="InterPro" id="IPR002413">
    <property type="entry name" value="V5_allergen-like"/>
</dbReference>
<accession>A0A1E1W6T0</accession>
<dbReference type="PRINTS" id="PR00837">
    <property type="entry name" value="V5TPXLIKE"/>
</dbReference>
<dbReference type="SUPFAM" id="SSF55797">
    <property type="entry name" value="PR-1-like"/>
    <property type="match status" value="1"/>
</dbReference>
<dbReference type="InterPro" id="IPR001283">
    <property type="entry name" value="CRISP-related"/>
</dbReference>
<dbReference type="OrthoDB" id="737510at2759"/>
<proteinExistence type="predicted"/>
<evidence type="ECO:0000256" key="3">
    <source>
        <dbReference type="SAM" id="SignalP"/>
    </source>
</evidence>
<dbReference type="InterPro" id="IPR035940">
    <property type="entry name" value="CAP_sf"/>
</dbReference>
<keyword evidence="3" id="KW-0732">Signal</keyword>
<feature type="non-terminal residue" evidence="5">
    <location>
        <position position="1"/>
    </location>
</feature>